<sequence length="388" mass="42258">MGIERPSGRRYMNIARSLVAQGHQVRILALHPDLADCPRRRFVQDGVEVWYVGQMHARKTGSLPQRFGPLELLRVLTTSTFGMIWGVICSPSDCYHLGKPQPINGMAALLGIGLLRHQGFYVDCDDDEVHGNRFTAQWQRAIFAFWQHLLPRLAEGVTVNTQHLAEQLGQSGVTRSVYVPNGVDVARFRLPEAQRLAALRGALGLQGRRVVAYVGSLALQNHPVDLLLEAWPLVLASVPTACLLIIGGGEDLPKLQAWVTRQNLTASVRFTGHVPHSAVPTLLSLAEMSVDPVHDDAVARARSPLKLVESMALGVPVITGAVGDREALLAHGRAGVLVEPGSPTALASAIIALLQDDAQRLRLAAAGREQAQRYAWERLAQAWLGVYS</sequence>
<protein>
    <submittedName>
        <fullName evidence="2">Glycosyl transferase family 1</fullName>
    </submittedName>
</protein>
<dbReference type="CDD" id="cd03794">
    <property type="entry name" value="GT4_WbuB-like"/>
    <property type="match status" value="1"/>
</dbReference>
<dbReference type="PANTHER" id="PTHR45947:SF3">
    <property type="entry name" value="SULFOQUINOVOSYL TRANSFERASE SQD2"/>
    <property type="match status" value="1"/>
</dbReference>
<dbReference type="SUPFAM" id="SSF53756">
    <property type="entry name" value="UDP-Glycosyltransferase/glycogen phosphorylase"/>
    <property type="match status" value="1"/>
</dbReference>
<comment type="caution">
    <text evidence="2">The sequence shown here is derived from an EMBL/GenBank/DDBJ whole genome shotgun (WGS) entry which is preliminary data.</text>
</comment>
<dbReference type="InterPro" id="IPR050194">
    <property type="entry name" value="Glycosyltransferase_grp1"/>
</dbReference>
<dbReference type="EMBL" id="NQWI01000019">
    <property type="protein sequence ID" value="PDW03910.1"/>
    <property type="molecule type" value="Genomic_DNA"/>
</dbReference>
<dbReference type="InterPro" id="IPR028098">
    <property type="entry name" value="Glyco_trans_4-like_N"/>
</dbReference>
<dbReference type="AlphaFoldDB" id="A0A2A6RM30"/>
<organism evidence="2 3">
    <name type="scientific">Candidatus Viridilinea mediisalina</name>
    <dbReference type="NCBI Taxonomy" id="2024553"/>
    <lineage>
        <taxon>Bacteria</taxon>
        <taxon>Bacillati</taxon>
        <taxon>Chloroflexota</taxon>
        <taxon>Chloroflexia</taxon>
        <taxon>Chloroflexales</taxon>
        <taxon>Chloroflexineae</taxon>
        <taxon>Oscillochloridaceae</taxon>
        <taxon>Candidatus Viridilinea</taxon>
    </lineage>
</organism>
<proteinExistence type="predicted"/>
<evidence type="ECO:0000313" key="2">
    <source>
        <dbReference type="EMBL" id="PDW03910.1"/>
    </source>
</evidence>
<keyword evidence="3" id="KW-1185">Reference proteome</keyword>
<keyword evidence="2" id="KW-0808">Transferase</keyword>
<dbReference type="Gene3D" id="3.40.50.2000">
    <property type="entry name" value="Glycogen Phosphorylase B"/>
    <property type="match status" value="2"/>
</dbReference>
<evidence type="ECO:0000313" key="3">
    <source>
        <dbReference type="Proteomes" id="UP000220527"/>
    </source>
</evidence>
<dbReference type="GO" id="GO:0016758">
    <property type="term" value="F:hexosyltransferase activity"/>
    <property type="evidence" value="ECO:0007669"/>
    <property type="project" value="TreeGrafter"/>
</dbReference>
<reference evidence="3" key="1">
    <citation type="submission" date="2017-08" db="EMBL/GenBank/DDBJ databases">
        <authorList>
            <person name="Grouzdev D.S."/>
            <person name="Gaisin V.A."/>
            <person name="Rysina M.S."/>
            <person name="Gorlenko V.M."/>
        </authorList>
    </citation>
    <scope>NUCLEOTIDE SEQUENCE [LARGE SCALE GENOMIC DNA]</scope>
    <source>
        <strain evidence="3">Kir15-3F</strain>
    </source>
</reference>
<dbReference type="Proteomes" id="UP000220527">
    <property type="component" value="Unassembled WGS sequence"/>
</dbReference>
<dbReference type="PANTHER" id="PTHR45947">
    <property type="entry name" value="SULFOQUINOVOSYL TRANSFERASE SQD2"/>
    <property type="match status" value="1"/>
</dbReference>
<dbReference type="Pfam" id="PF13579">
    <property type="entry name" value="Glyco_trans_4_4"/>
    <property type="match status" value="1"/>
</dbReference>
<evidence type="ECO:0000259" key="1">
    <source>
        <dbReference type="Pfam" id="PF13579"/>
    </source>
</evidence>
<feature type="domain" description="Glycosyltransferase subfamily 4-like N-terminal" evidence="1">
    <location>
        <begin position="8"/>
        <end position="182"/>
    </location>
</feature>
<dbReference type="Pfam" id="PF13692">
    <property type="entry name" value="Glyco_trans_1_4"/>
    <property type="match status" value="1"/>
</dbReference>
<gene>
    <name evidence="2" type="ORF">CJ255_06495</name>
</gene>
<name>A0A2A6RM30_9CHLR</name>
<accession>A0A2A6RM30</accession>
<dbReference type="OrthoDB" id="149790at2"/>